<keyword evidence="3" id="KW-1185">Reference proteome</keyword>
<proteinExistence type="predicted"/>
<dbReference type="Proteomes" id="UP001419268">
    <property type="component" value="Unassembled WGS sequence"/>
</dbReference>
<feature type="region of interest" description="Disordered" evidence="1">
    <location>
        <begin position="134"/>
        <end position="154"/>
    </location>
</feature>
<comment type="caution">
    <text evidence="2">The sequence shown here is derived from an EMBL/GenBank/DDBJ whole genome shotgun (WGS) entry which is preliminary data.</text>
</comment>
<name>A0AAP0NL07_9MAGN</name>
<protein>
    <submittedName>
        <fullName evidence="2">Uncharacterized protein</fullName>
    </submittedName>
</protein>
<organism evidence="2 3">
    <name type="scientific">Stephania cephalantha</name>
    <dbReference type="NCBI Taxonomy" id="152367"/>
    <lineage>
        <taxon>Eukaryota</taxon>
        <taxon>Viridiplantae</taxon>
        <taxon>Streptophyta</taxon>
        <taxon>Embryophyta</taxon>
        <taxon>Tracheophyta</taxon>
        <taxon>Spermatophyta</taxon>
        <taxon>Magnoliopsida</taxon>
        <taxon>Ranunculales</taxon>
        <taxon>Menispermaceae</taxon>
        <taxon>Menispermoideae</taxon>
        <taxon>Cissampelideae</taxon>
        <taxon>Stephania</taxon>
    </lineage>
</organism>
<evidence type="ECO:0000256" key="1">
    <source>
        <dbReference type="SAM" id="MobiDB-lite"/>
    </source>
</evidence>
<evidence type="ECO:0000313" key="3">
    <source>
        <dbReference type="Proteomes" id="UP001419268"/>
    </source>
</evidence>
<feature type="compositionally biased region" description="Basic residues" evidence="1">
    <location>
        <begin position="63"/>
        <end position="75"/>
    </location>
</feature>
<evidence type="ECO:0000313" key="2">
    <source>
        <dbReference type="EMBL" id="KAK9111622.1"/>
    </source>
</evidence>
<gene>
    <name evidence="2" type="ORF">Scep_019141</name>
</gene>
<reference evidence="2 3" key="1">
    <citation type="submission" date="2024-01" db="EMBL/GenBank/DDBJ databases">
        <title>Genome assemblies of Stephania.</title>
        <authorList>
            <person name="Yang L."/>
        </authorList>
    </citation>
    <scope>NUCLEOTIDE SEQUENCE [LARGE SCALE GENOMIC DNA]</scope>
    <source>
        <strain evidence="2">JXDWG</strain>
        <tissue evidence="2">Leaf</tissue>
    </source>
</reference>
<accession>A0AAP0NL07</accession>
<feature type="compositionally biased region" description="Basic and acidic residues" evidence="1">
    <location>
        <begin position="83"/>
        <end position="110"/>
    </location>
</feature>
<feature type="region of interest" description="Disordered" evidence="1">
    <location>
        <begin position="23"/>
        <end position="111"/>
    </location>
</feature>
<sequence>MMYLNQDYALLGLSADDSVGVRVAESSQRRPETQSRIYEASSGGGRGEQQAEEGWQCNGGGKGGRRRRNVGRRRNGGTAAAKKRGEAERCSADGVGVHERRSAAQEEKTAQRRRRTIARSGCATRGVVGVRCKERREPAESRSTSTMTVDDDGDGGGEDCAAAAKAKRVCRERGRGGWVSGFTLFMLRQIIDISSLSLIVCR</sequence>
<dbReference type="AlphaFoldDB" id="A0AAP0NL07"/>
<dbReference type="EMBL" id="JBBNAG010000008">
    <property type="protein sequence ID" value="KAK9111622.1"/>
    <property type="molecule type" value="Genomic_DNA"/>
</dbReference>